<dbReference type="GO" id="GO:0005886">
    <property type="term" value="C:plasma membrane"/>
    <property type="evidence" value="ECO:0007669"/>
    <property type="project" value="UniProtKB-SubCell"/>
</dbReference>
<dbReference type="InterPro" id="IPR006260">
    <property type="entry name" value="TonB/TolA_C"/>
</dbReference>
<gene>
    <name evidence="13" type="ORF">GCM10007100_30400</name>
</gene>
<dbReference type="GO" id="GO:0015031">
    <property type="term" value="P:protein transport"/>
    <property type="evidence" value="ECO:0007669"/>
    <property type="project" value="UniProtKB-KW"/>
</dbReference>
<evidence type="ECO:0000313" key="14">
    <source>
        <dbReference type="Proteomes" id="UP000644507"/>
    </source>
</evidence>
<keyword evidence="4" id="KW-1003">Cell membrane</keyword>
<reference evidence="13" key="1">
    <citation type="journal article" date="2014" name="Int. J. Syst. Evol. Microbiol.">
        <title>Complete genome sequence of Corynebacterium casei LMG S-19264T (=DSM 44701T), isolated from a smear-ripened cheese.</title>
        <authorList>
            <consortium name="US DOE Joint Genome Institute (JGI-PGF)"/>
            <person name="Walter F."/>
            <person name="Albersmeier A."/>
            <person name="Kalinowski J."/>
            <person name="Ruckert C."/>
        </authorList>
    </citation>
    <scope>NUCLEOTIDE SEQUENCE</scope>
    <source>
        <strain evidence="13">KCTC 12988</strain>
    </source>
</reference>
<name>A0A918TSE0_9BACT</name>
<proteinExistence type="inferred from homology"/>
<dbReference type="PANTHER" id="PTHR33446">
    <property type="entry name" value="PROTEIN TONB-RELATED"/>
    <property type="match status" value="1"/>
</dbReference>
<comment type="subcellular location">
    <subcellularLocation>
        <location evidence="1">Cell inner membrane</location>
        <topology evidence="1">Single-pass membrane protein</topology>
        <orientation evidence="1">Periplasmic side</orientation>
    </subcellularLocation>
</comment>
<dbReference type="GO" id="GO:0055085">
    <property type="term" value="P:transmembrane transport"/>
    <property type="evidence" value="ECO:0007669"/>
    <property type="project" value="InterPro"/>
</dbReference>
<dbReference type="InterPro" id="IPR051045">
    <property type="entry name" value="TonB-dependent_transducer"/>
</dbReference>
<evidence type="ECO:0000256" key="4">
    <source>
        <dbReference type="ARBA" id="ARBA00022475"/>
    </source>
</evidence>
<dbReference type="Gene3D" id="3.30.1150.10">
    <property type="match status" value="1"/>
</dbReference>
<feature type="region of interest" description="Disordered" evidence="11">
    <location>
        <begin position="45"/>
        <end position="86"/>
    </location>
</feature>
<feature type="domain" description="TonB C-terminal" evidence="12">
    <location>
        <begin position="208"/>
        <end position="299"/>
    </location>
</feature>
<accession>A0A918TSE0</accession>
<protein>
    <recommendedName>
        <fullName evidence="12">TonB C-terminal domain-containing protein</fullName>
    </recommendedName>
</protein>
<keyword evidence="5" id="KW-0997">Cell inner membrane</keyword>
<dbReference type="Proteomes" id="UP000644507">
    <property type="component" value="Unassembled WGS sequence"/>
</dbReference>
<dbReference type="NCBIfam" id="TIGR01352">
    <property type="entry name" value="tonB_Cterm"/>
    <property type="match status" value="1"/>
</dbReference>
<dbReference type="EMBL" id="BMXI01000014">
    <property type="protein sequence ID" value="GHC61053.1"/>
    <property type="molecule type" value="Genomic_DNA"/>
</dbReference>
<feature type="coiled-coil region" evidence="10">
    <location>
        <begin position="111"/>
        <end position="201"/>
    </location>
</feature>
<keyword evidence="7" id="KW-0653">Protein transport</keyword>
<dbReference type="PROSITE" id="PS52015">
    <property type="entry name" value="TONB_CTD"/>
    <property type="match status" value="1"/>
</dbReference>
<dbReference type="AlphaFoldDB" id="A0A918TSE0"/>
<evidence type="ECO:0000256" key="5">
    <source>
        <dbReference type="ARBA" id="ARBA00022519"/>
    </source>
</evidence>
<feature type="region of interest" description="Disordered" evidence="11">
    <location>
        <begin position="211"/>
        <end position="231"/>
    </location>
</feature>
<evidence type="ECO:0000256" key="3">
    <source>
        <dbReference type="ARBA" id="ARBA00022448"/>
    </source>
</evidence>
<organism evidence="13 14">
    <name type="scientific">Roseibacillus persicicus</name>
    <dbReference type="NCBI Taxonomy" id="454148"/>
    <lineage>
        <taxon>Bacteria</taxon>
        <taxon>Pseudomonadati</taxon>
        <taxon>Verrucomicrobiota</taxon>
        <taxon>Verrucomicrobiia</taxon>
        <taxon>Verrucomicrobiales</taxon>
        <taxon>Verrucomicrobiaceae</taxon>
        <taxon>Roseibacillus</taxon>
    </lineage>
</organism>
<dbReference type="SUPFAM" id="SSF74653">
    <property type="entry name" value="TolA/TonB C-terminal domain"/>
    <property type="match status" value="1"/>
</dbReference>
<comment type="similarity">
    <text evidence="2">Belongs to the TonB family.</text>
</comment>
<feature type="compositionally biased region" description="Pro residues" evidence="11">
    <location>
        <begin position="74"/>
        <end position="86"/>
    </location>
</feature>
<evidence type="ECO:0000256" key="10">
    <source>
        <dbReference type="SAM" id="Coils"/>
    </source>
</evidence>
<keyword evidence="8" id="KW-1133">Transmembrane helix</keyword>
<comment type="caution">
    <text evidence="13">The sequence shown here is derived from an EMBL/GenBank/DDBJ whole genome shotgun (WGS) entry which is preliminary data.</text>
</comment>
<evidence type="ECO:0000256" key="6">
    <source>
        <dbReference type="ARBA" id="ARBA00022692"/>
    </source>
</evidence>
<evidence type="ECO:0000313" key="13">
    <source>
        <dbReference type="EMBL" id="GHC61053.1"/>
    </source>
</evidence>
<keyword evidence="6" id="KW-0812">Transmembrane</keyword>
<dbReference type="Pfam" id="PF03544">
    <property type="entry name" value="TonB_C"/>
    <property type="match status" value="1"/>
</dbReference>
<reference evidence="13" key="2">
    <citation type="submission" date="2020-09" db="EMBL/GenBank/DDBJ databases">
        <authorList>
            <person name="Sun Q."/>
            <person name="Kim S."/>
        </authorList>
    </citation>
    <scope>NUCLEOTIDE SEQUENCE</scope>
    <source>
        <strain evidence="13">KCTC 12988</strain>
    </source>
</reference>
<keyword evidence="3" id="KW-0813">Transport</keyword>
<evidence type="ECO:0000256" key="7">
    <source>
        <dbReference type="ARBA" id="ARBA00022927"/>
    </source>
</evidence>
<evidence type="ECO:0000256" key="1">
    <source>
        <dbReference type="ARBA" id="ARBA00004383"/>
    </source>
</evidence>
<keyword evidence="9" id="KW-0472">Membrane</keyword>
<evidence type="ECO:0000256" key="8">
    <source>
        <dbReference type="ARBA" id="ARBA00022989"/>
    </source>
</evidence>
<keyword evidence="14" id="KW-1185">Reference proteome</keyword>
<evidence type="ECO:0000256" key="11">
    <source>
        <dbReference type="SAM" id="MobiDB-lite"/>
    </source>
</evidence>
<evidence type="ECO:0000259" key="12">
    <source>
        <dbReference type="PROSITE" id="PS52015"/>
    </source>
</evidence>
<dbReference type="InterPro" id="IPR037682">
    <property type="entry name" value="TonB_C"/>
</dbReference>
<evidence type="ECO:0000256" key="2">
    <source>
        <dbReference type="ARBA" id="ARBA00006555"/>
    </source>
</evidence>
<keyword evidence="10" id="KW-0175">Coiled coil</keyword>
<evidence type="ECO:0000256" key="9">
    <source>
        <dbReference type="ARBA" id="ARBA00023136"/>
    </source>
</evidence>
<sequence>MKEVILSFGISGLVCAGGLAAFGYVALPKLLKIELEPIRVQSSELEFRPTEEQPAPEATPRKVVPHAHASLSAPQPPAQFRPPAAPPILALSDSTVTFPAHELVQDASEAIETFERFAEEEEVRLAEIEARELAEAKARELAEQKRKEAEQKRKEQEALLAKKRAAEEAVRNEQRKALAAQREAERRKKSELAAIQAEERRKASLAKKVAAAPVVSKRTPPRYPNSARKAGLEGTTRIAATVTSDGKVSSPRVIASSGHSALDSSALAAVKKWRFNPAKNGLGQSVAYQLTIPVTFRLN</sequence>